<accession>A0A8E2EQD2</accession>
<reference evidence="1 2" key="1">
    <citation type="journal article" date="2016" name="Nat. Commun.">
        <title>Ectomycorrhizal ecology is imprinted in the genome of the dominant symbiotic fungus Cenococcum geophilum.</title>
        <authorList>
            <consortium name="DOE Joint Genome Institute"/>
            <person name="Peter M."/>
            <person name="Kohler A."/>
            <person name="Ohm R.A."/>
            <person name="Kuo A."/>
            <person name="Krutzmann J."/>
            <person name="Morin E."/>
            <person name="Arend M."/>
            <person name="Barry K.W."/>
            <person name="Binder M."/>
            <person name="Choi C."/>
            <person name="Clum A."/>
            <person name="Copeland A."/>
            <person name="Grisel N."/>
            <person name="Haridas S."/>
            <person name="Kipfer T."/>
            <person name="LaButti K."/>
            <person name="Lindquist E."/>
            <person name="Lipzen A."/>
            <person name="Maire R."/>
            <person name="Meier B."/>
            <person name="Mihaltcheva S."/>
            <person name="Molinier V."/>
            <person name="Murat C."/>
            <person name="Poggeler S."/>
            <person name="Quandt C.A."/>
            <person name="Sperisen C."/>
            <person name="Tritt A."/>
            <person name="Tisserant E."/>
            <person name="Crous P.W."/>
            <person name="Henrissat B."/>
            <person name="Nehls U."/>
            <person name="Egli S."/>
            <person name="Spatafora J.W."/>
            <person name="Grigoriev I.V."/>
            <person name="Martin F.M."/>
        </authorList>
    </citation>
    <scope>NUCLEOTIDE SEQUENCE [LARGE SCALE GENOMIC DNA]</scope>
    <source>
        <strain evidence="1 2">CBS 207.34</strain>
    </source>
</reference>
<dbReference type="Proteomes" id="UP000250140">
    <property type="component" value="Unassembled WGS sequence"/>
</dbReference>
<keyword evidence="2" id="KW-1185">Reference proteome</keyword>
<evidence type="ECO:0000313" key="1">
    <source>
        <dbReference type="EMBL" id="OCL02685.1"/>
    </source>
</evidence>
<organism evidence="1 2">
    <name type="scientific">Glonium stellatum</name>
    <dbReference type="NCBI Taxonomy" id="574774"/>
    <lineage>
        <taxon>Eukaryota</taxon>
        <taxon>Fungi</taxon>
        <taxon>Dikarya</taxon>
        <taxon>Ascomycota</taxon>
        <taxon>Pezizomycotina</taxon>
        <taxon>Dothideomycetes</taxon>
        <taxon>Pleosporomycetidae</taxon>
        <taxon>Gloniales</taxon>
        <taxon>Gloniaceae</taxon>
        <taxon>Glonium</taxon>
    </lineage>
</organism>
<proteinExistence type="predicted"/>
<gene>
    <name evidence="1" type="ORF">AOQ84DRAFT_382419</name>
</gene>
<dbReference type="AlphaFoldDB" id="A0A8E2EQD2"/>
<protein>
    <submittedName>
        <fullName evidence="1">Uncharacterized protein</fullName>
    </submittedName>
</protein>
<name>A0A8E2EQD2_9PEZI</name>
<sequence>MPLFPPSPSPTGGLQDPHPTLIVIVLEPPGTARITTANFSGSFLGGATP</sequence>
<evidence type="ECO:0000313" key="2">
    <source>
        <dbReference type="Proteomes" id="UP000250140"/>
    </source>
</evidence>
<dbReference type="EMBL" id="KV750906">
    <property type="protein sequence ID" value="OCL02685.1"/>
    <property type="molecule type" value="Genomic_DNA"/>
</dbReference>